<name>A0AA39J7L9_9AGAR</name>
<keyword evidence="2" id="KW-1185">Reference proteome</keyword>
<dbReference type="EMBL" id="JAUEPT010000047">
    <property type="protein sequence ID" value="KAK0437647.1"/>
    <property type="molecule type" value="Genomic_DNA"/>
</dbReference>
<proteinExistence type="predicted"/>
<protein>
    <submittedName>
        <fullName evidence="1">Uncharacterized protein</fullName>
    </submittedName>
</protein>
<sequence length="235" mass="26301">MTFKRSVLNVLHAALKRSTTIPTSTALKAMWRYSKWHEACNKSSNQSVNDIKGGIVRTFNIGGSGCPQCPVYVDLGRGGKVHVVLVVHASIHDNCIKDGAWCNVHRLEEIPNNNAMQDKAQWCRCHVRPERKYVGHKVEVTDNGVVDKDGLLTSTVREKDAMSAEQCTGCWSPYGWQDPEPPTYFRNQFRCSPALAAETVNLDEQTALIREFPWEGKTIPSTQASLISANLELRF</sequence>
<evidence type="ECO:0000313" key="1">
    <source>
        <dbReference type="EMBL" id="KAK0437647.1"/>
    </source>
</evidence>
<gene>
    <name evidence="1" type="ORF">EV421DRAFT_1738879</name>
</gene>
<organism evidence="1 2">
    <name type="scientific">Armillaria borealis</name>
    <dbReference type="NCBI Taxonomy" id="47425"/>
    <lineage>
        <taxon>Eukaryota</taxon>
        <taxon>Fungi</taxon>
        <taxon>Dikarya</taxon>
        <taxon>Basidiomycota</taxon>
        <taxon>Agaricomycotina</taxon>
        <taxon>Agaricomycetes</taxon>
        <taxon>Agaricomycetidae</taxon>
        <taxon>Agaricales</taxon>
        <taxon>Marasmiineae</taxon>
        <taxon>Physalacriaceae</taxon>
        <taxon>Armillaria</taxon>
    </lineage>
</organism>
<accession>A0AA39J7L9</accession>
<comment type="caution">
    <text evidence="1">The sequence shown here is derived from an EMBL/GenBank/DDBJ whole genome shotgun (WGS) entry which is preliminary data.</text>
</comment>
<reference evidence="1" key="1">
    <citation type="submission" date="2023-06" db="EMBL/GenBank/DDBJ databases">
        <authorList>
            <consortium name="Lawrence Berkeley National Laboratory"/>
            <person name="Ahrendt S."/>
            <person name="Sahu N."/>
            <person name="Indic B."/>
            <person name="Wong-Bajracharya J."/>
            <person name="Merenyi Z."/>
            <person name="Ke H.-M."/>
            <person name="Monk M."/>
            <person name="Kocsube S."/>
            <person name="Drula E."/>
            <person name="Lipzen A."/>
            <person name="Balint B."/>
            <person name="Henrissat B."/>
            <person name="Andreopoulos B."/>
            <person name="Martin F.M."/>
            <person name="Harder C.B."/>
            <person name="Rigling D."/>
            <person name="Ford K.L."/>
            <person name="Foster G.D."/>
            <person name="Pangilinan J."/>
            <person name="Papanicolaou A."/>
            <person name="Barry K."/>
            <person name="LaButti K."/>
            <person name="Viragh M."/>
            <person name="Koriabine M."/>
            <person name="Yan M."/>
            <person name="Riley R."/>
            <person name="Champramary S."/>
            <person name="Plett K.L."/>
            <person name="Tsai I.J."/>
            <person name="Slot J."/>
            <person name="Sipos G."/>
            <person name="Plett J."/>
            <person name="Nagy L.G."/>
            <person name="Grigoriev I.V."/>
        </authorList>
    </citation>
    <scope>NUCLEOTIDE SEQUENCE</scope>
    <source>
        <strain evidence="1">FPL87.14</strain>
    </source>
</reference>
<evidence type="ECO:0000313" key="2">
    <source>
        <dbReference type="Proteomes" id="UP001175226"/>
    </source>
</evidence>
<dbReference type="Proteomes" id="UP001175226">
    <property type="component" value="Unassembled WGS sequence"/>
</dbReference>
<dbReference type="AlphaFoldDB" id="A0AA39J7L9"/>